<proteinExistence type="predicted"/>
<accession>A0A1B0GDK6</accession>
<reference evidence="1" key="1">
    <citation type="submission" date="2020-05" db="UniProtKB">
        <authorList>
            <consortium name="EnsemblMetazoa"/>
        </authorList>
    </citation>
    <scope>IDENTIFICATION</scope>
    <source>
        <strain evidence="1">Yale</strain>
    </source>
</reference>
<dbReference type="EnsemblMetazoa" id="GMOY011381-RA">
    <property type="protein sequence ID" value="GMOY011381-PA"/>
    <property type="gene ID" value="GMOY011381"/>
</dbReference>
<dbReference type="VEuPathDB" id="VectorBase:GMOY011381"/>
<dbReference type="EMBL" id="CCAG010011926">
    <property type="status" value="NOT_ANNOTATED_CDS"/>
    <property type="molecule type" value="Genomic_DNA"/>
</dbReference>
<evidence type="ECO:0000313" key="1">
    <source>
        <dbReference type="EnsemblMetazoa" id="GMOY011381-PA"/>
    </source>
</evidence>
<name>A0A1B0GDK6_GLOMM</name>
<protein>
    <submittedName>
        <fullName evidence="1">Uncharacterized protein</fullName>
    </submittedName>
</protein>
<evidence type="ECO:0000313" key="2">
    <source>
        <dbReference type="Proteomes" id="UP000092444"/>
    </source>
</evidence>
<sequence>MLDDHDIADFVPYDKRQKLIGTKLNQPRYLS</sequence>
<organism evidence="1 2">
    <name type="scientific">Glossina morsitans morsitans</name>
    <name type="common">Savannah tsetse fly</name>
    <dbReference type="NCBI Taxonomy" id="37546"/>
    <lineage>
        <taxon>Eukaryota</taxon>
        <taxon>Metazoa</taxon>
        <taxon>Ecdysozoa</taxon>
        <taxon>Arthropoda</taxon>
        <taxon>Hexapoda</taxon>
        <taxon>Insecta</taxon>
        <taxon>Pterygota</taxon>
        <taxon>Neoptera</taxon>
        <taxon>Endopterygota</taxon>
        <taxon>Diptera</taxon>
        <taxon>Brachycera</taxon>
        <taxon>Muscomorpha</taxon>
        <taxon>Hippoboscoidea</taxon>
        <taxon>Glossinidae</taxon>
        <taxon>Glossina</taxon>
    </lineage>
</organism>
<keyword evidence="2" id="KW-1185">Reference proteome</keyword>
<dbReference type="Proteomes" id="UP000092444">
    <property type="component" value="Unassembled WGS sequence"/>
</dbReference>
<dbReference type="AlphaFoldDB" id="A0A1B0GDK6"/>